<dbReference type="EMBL" id="BMAU01021284">
    <property type="protein sequence ID" value="GFY09016.1"/>
    <property type="molecule type" value="Genomic_DNA"/>
</dbReference>
<organism evidence="2 3">
    <name type="scientific">Trichonephila clavipes</name>
    <name type="common">Golden silk orbweaver</name>
    <name type="synonym">Nephila clavipes</name>
    <dbReference type="NCBI Taxonomy" id="2585209"/>
    <lineage>
        <taxon>Eukaryota</taxon>
        <taxon>Metazoa</taxon>
        <taxon>Ecdysozoa</taxon>
        <taxon>Arthropoda</taxon>
        <taxon>Chelicerata</taxon>
        <taxon>Arachnida</taxon>
        <taxon>Araneae</taxon>
        <taxon>Araneomorphae</taxon>
        <taxon>Entelegynae</taxon>
        <taxon>Araneoidea</taxon>
        <taxon>Nephilidae</taxon>
        <taxon>Trichonephila</taxon>
    </lineage>
</organism>
<comment type="caution">
    <text evidence="2">The sequence shown here is derived from an EMBL/GenBank/DDBJ whole genome shotgun (WGS) entry which is preliminary data.</text>
</comment>
<name>A0A8X6SB65_TRICX</name>
<evidence type="ECO:0000256" key="1">
    <source>
        <dbReference type="SAM" id="Phobius"/>
    </source>
</evidence>
<evidence type="ECO:0000313" key="3">
    <source>
        <dbReference type="Proteomes" id="UP000887159"/>
    </source>
</evidence>
<dbReference type="AlphaFoldDB" id="A0A8X6SB65"/>
<reference evidence="2" key="1">
    <citation type="submission" date="2020-08" db="EMBL/GenBank/DDBJ databases">
        <title>Multicomponent nature underlies the extraordinary mechanical properties of spider dragline silk.</title>
        <authorList>
            <person name="Kono N."/>
            <person name="Nakamura H."/>
            <person name="Mori M."/>
            <person name="Yoshida Y."/>
            <person name="Ohtoshi R."/>
            <person name="Malay A.D."/>
            <person name="Moran D.A.P."/>
            <person name="Tomita M."/>
            <person name="Numata K."/>
            <person name="Arakawa K."/>
        </authorList>
    </citation>
    <scope>NUCLEOTIDE SEQUENCE</scope>
</reference>
<gene>
    <name evidence="2" type="ORF">TNCV_4662071</name>
</gene>
<keyword evidence="3" id="KW-1185">Reference proteome</keyword>
<feature type="transmembrane region" description="Helical" evidence="1">
    <location>
        <begin position="21"/>
        <end position="47"/>
    </location>
</feature>
<dbReference type="Proteomes" id="UP000887159">
    <property type="component" value="Unassembled WGS sequence"/>
</dbReference>
<evidence type="ECO:0000313" key="2">
    <source>
        <dbReference type="EMBL" id="GFY09016.1"/>
    </source>
</evidence>
<keyword evidence="1" id="KW-1133">Transmembrane helix</keyword>
<keyword evidence="1" id="KW-0472">Membrane</keyword>
<protein>
    <submittedName>
        <fullName evidence="2">Uncharacterized protein</fullName>
    </submittedName>
</protein>
<sequence length="79" mass="8876">MAFGHRPHDFEKGLGMNESRLFFISAAFAAFFFPPAFWCSSNAFWAVRSSLPALYPNRPRDVTFGFVSRSAASFLQPPP</sequence>
<accession>A0A8X6SB65</accession>
<keyword evidence="1" id="KW-0812">Transmembrane</keyword>
<proteinExistence type="predicted"/>